<name>A0A316IKE1_9PSEU</name>
<organism evidence="7 9">
    <name type="scientific">Lentzea atacamensis</name>
    <dbReference type="NCBI Taxonomy" id="531938"/>
    <lineage>
        <taxon>Bacteria</taxon>
        <taxon>Bacillati</taxon>
        <taxon>Actinomycetota</taxon>
        <taxon>Actinomycetes</taxon>
        <taxon>Pseudonocardiales</taxon>
        <taxon>Pseudonocardiaceae</taxon>
        <taxon>Lentzea</taxon>
    </lineage>
</organism>
<comment type="similarity">
    <text evidence="2 6">Belongs to the GDT1 family.</text>
</comment>
<dbReference type="GO" id="GO:0046873">
    <property type="term" value="F:metal ion transmembrane transporter activity"/>
    <property type="evidence" value="ECO:0007669"/>
    <property type="project" value="InterPro"/>
</dbReference>
<dbReference type="PANTHER" id="PTHR12608:SF1">
    <property type="entry name" value="TRANSMEMBRANE PROTEIN 165"/>
    <property type="match status" value="1"/>
</dbReference>
<evidence type="ECO:0000256" key="4">
    <source>
        <dbReference type="ARBA" id="ARBA00022989"/>
    </source>
</evidence>
<proteinExistence type="inferred from homology"/>
<feature type="transmembrane region" description="Helical" evidence="6">
    <location>
        <begin position="58"/>
        <end position="82"/>
    </location>
</feature>
<comment type="subcellular location">
    <subcellularLocation>
        <location evidence="1 6">Membrane</location>
        <topology evidence="1 6">Multi-pass membrane protein</topology>
    </subcellularLocation>
</comment>
<keyword evidence="5 6" id="KW-0472">Membrane</keyword>
<dbReference type="GO" id="GO:0016020">
    <property type="term" value="C:membrane"/>
    <property type="evidence" value="ECO:0007669"/>
    <property type="project" value="UniProtKB-SubCell"/>
</dbReference>
<dbReference type="Proteomes" id="UP000246005">
    <property type="component" value="Unassembled WGS sequence"/>
</dbReference>
<keyword evidence="4 6" id="KW-1133">Transmembrane helix</keyword>
<dbReference type="InterPro" id="IPR001727">
    <property type="entry name" value="GDT1-like"/>
</dbReference>
<evidence type="ECO:0000256" key="6">
    <source>
        <dbReference type="RuleBase" id="RU365102"/>
    </source>
</evidence>
<evidence type="ECO:0000256" key="3">
    <source>
        <dbReference type="ARBA" id="ARBA00022692"/>
    </source>
</evidence>
<dbReference type="PANTHER" id="PTHR12608">
    <property type="entry name" value="TRANSMEMBRANE PROTEIN HTP-1 RELATED"/>
    <property type="match status" value="1"/>
</dbReference>
<dbReference type="EMBL" id="QLTT01000002">
    <property type="protein sequence ID" value="RAS67957.1"/>
    <property type="molecule type" value="Genomic_DNA"/>
</dbReference>
<dbReference type="EMBL" id="QGHB01000001">
    <property type="protein sequence ID" value="PWK90818.1"/>
    <property type="molecule type" value="Genomic_DNA"/>
</dbReference>
<keyword evidence="10" id="KW-1185">Reference proteome</keyword>
<evidence type="ECO:0000313" key="9">
    <source>
        <dbReference type="Proteomes" id="UP000246005"/>
    </source>
</evidence>
<evidence type="ECO:0000256" key="2">
    <source>
        <dbReference type="ARBA" id="ARBA00009190"/>
    </source>
</evidence>
<dbReference type="Proteomes" id="UP000248714">
    <property type="component" value="Unassembled WGS sequence"/>
</dbReference>
<keyword evidence="3 6" id="KW-0812">Transmembrane</keyword>
<evidence type="ECO:0000313" key="8">
    <source>
        <dbReference type="EMBL" id="RAS67957.1"/>
    </source>
</evidence>
<feature type="transmembrane region" description="Helical" evidence="6">
    <location>
        <begin position="20"/>
        <end position="38"/>
    </location>
</feature>
<feature type="transmembrane region" description="Helical" evidence="6">
    <location>
        <begin position="195"/>
        <end position="215"/>
    </location>
</feature>
<dbReference type="AlphaFoldDB" id="A0A316IKE1"/>
<feature type="transmembrane region" description="Helical" evidence="6">
    <location>
        <begin position="127"/>
        <end position="144"/>
    </location>
</feature>
<feature type="transmembrane region" description="Helical" evidence="6">
    <location>
        <begin position="88"/>
        <end position="106"/>
    </location>
</feature>
<reference evidence="7 9" key="1">
    <citation type="submission" date="2018-05" db="EMBL/GenBank/DDBJ databases">
        <title>Genomic Encyclopedia of Type Strains, Phase IV (KMG-IV): sequencing the most valuable type-strain genomes for metagenomic binning, comparative biology and taxonomic classification.</title>
        <authorList>
            <person name="Goeker M."/>
        </authorList>
    </citation>
    <scope>NUCLEOTIDE SEQUENCE [LARGE SCALE GENOMIC DNA]</scope>
    <source>
        <strain evidence="8 10">DSM 45479</strain>
        <strain evidence="7 9">DSM 45480</strain>
    </source>
</reference>
<dbReference type="Pfam" id="PF01169">
    <property type="entry name" value="GDT1"/>
    <property type="match status" value="2"/>
</dbReference>
<comment type="caution">
    <text evidence="7">The sequence shown here is derived from an EMBL/GenBank/DDBJ whole genome shotgun (WGS) entry which is preliminary data.</text>
</comment>
<sequence>MPGRGLLRLRPGSYSDVEDLLATSMLAFITAFAVVFLVELPDKTMVATLVLTTRYRAWPVFTGVVAAFAVQSVVAAAFGSALTLLPDRVVSGVVALLFGVGAFLLLREGFSRDDDSSDEAGTRADVPFWRAALTSFGVLFAAEWGDASQLATAGITARYGAPLMVGLGAWLALVAVAALAVLVGRKLAGRLPTHWIQRVAGVIFSVFAVVALVQVF</sequence>
<evidence type="ECO:0000313" key="10">
    <source>
        <dbReference type="Proteomes" id="UP000248714"/>
    </source>
</evidence>
<evidence type="ECO:0000313" key="7">
    <source>
        <dbReference type="EMBL" id="PWK90818.1"/>
    </source>
</evidence>
<evidence type="ECO:0000256" key="5">
    <source>
        <dbReference type="ARBA" id="ARBA00023136"/>
    </source>
</evidence>
<gene>
    <name evidence="8" type="ORF">C8D87_10216</name>
    <name evidence="7" type="ORF">C8D88_101840</name>
</gene>
<accession>A0A316IKE1</accession>
<protein>
    <recommendedName>
        <fullName evidence="6">GDT1 family protein</fullName>
    </recommendedName>
</protein>
<feature type="transmembrane region" description="Helical" evidence="6">
    <location>
        <begin position="164"/>
        <end position="183"/>
    </location>
</feature>
<evidence type="ECO:0000256" key="1">
    <source>
        <dbReference type="ARBA" id="ARBA00004141"/>
    </source>
</evidence>